<dbReference type="InterPro" id="IPR027996">
    <property type="entry name" value="TEDC1_dom"/>
</dbReference>
<accession>A0A4Z2BUJ3</accession>
<sequence>MKRGKSAASVEMKQVIAALCRLLTAAGLEVVPPPETFRRAKFGGGPDVEGQLLQLLMEILQTFGTVSCKDGMEGELRKQVIAGLWQTGYYGDWMYKGSGDKGHGGERSTSRDLLLALGWLIATGSLEKLLTKRVQQLDKMLLTPTHDSVFDSSLTDPLVEKLPCVPDGRRECYHGKRGLETLEEMLLTLPRVQVCSTPTRSLRLLF</sequence>
<dbReference type="AlphaFoldDB" id="A0A4Z2BUJ3"/>
<dbReference type="InterPro" id="IPR043535">
    <property type="entry name" value="TEDC1"/>
</dbReference>
<keyword evidence="3" id="KW-1185">Reference proteome</keyword>
<dbReference type="Proteomes" id="UP000516260">
    <property type="component" value="Chromosome 18"/>
</dbReference>
<protein>
    <recommendedName>
        <fullName evidence="1">Tubulin epsilon and delta complex protein 1 domain-containing protein</fullName>
    </recommendedName>
</protein>
<dbReference type="EMBL" id="SWLE01000010">
    <property type="protein sequence ID" value="TNM95905.1"/>
    <property type="molecule type" value="Genomic_DNA"/>
</dbReference>
<gene>
    <name evidence="2" type="ORF">fugu_016988</name>
</gene>
<evidence type="ECO:0000313" key="2">
    <source>
        <dbReference type="EMBL" id="TNM95905.1"/>
    </source>
</evidence>
<organism evidence="2 3">
    <name type="scientific">Takifugu bimaculatus</name>
    <dbReference type="NCBI Taxonomy" id="433685"/>
    <lineage>
        <taxon>Eukaryota</taxon>
        <taxon>Metazoa</taxon>
        <taxon>Chordata</taxon>
        <taxon>Craniata</taxon>
        <taxon>Vertebrata</taxon>
        <taxon>Euteleostomi</taxon>
        <taxon>Actinopterygii</taxon>
        <taxon>Neopterygii</taxon>
        <taxon>Teleostei</taxon>
        <taxon>Neoteleostei</taxon>
        <taxon>Acanthomorphata</taxon>
        <taxon>Eupercaria</taxon>
        <taxon>Tetraodontiformes</taxon>
        <taxon>Tetradontoidea</taxon>
        <taxon>Tetraodontidae</taxon>
        <taxon>Takifugu</taxon>
    </lineage>
</organism>
<dbReference type="PANTHER" id="PTHR35076:SF1">
    <property type="entry name" value="TUBULIN EPSILON AND DELTA COMPLEX PROTEIN 1"/>
    <property type="match status" value="1"/>
</dbReference>
<evidence type="ECO:0000259" key="1">
    <source>
        <dbReference type="Pfam" id="PF14970"/>
    </source>
</evidence>
<proteinExistence type="predicted"/>
<comment type="caution">
    <text evidence="2">The sequence shown here is derived from an EMBL/GenBank/DDBJ whole genome shotgun (WGS) entry which is preliminary data.</text>
</comment>
<dbReference type="PANTHER" id="PTHR35076">
    <property type="entry name" value="TUBULIN EPSILON AND DELTA COMPLEX PROTEIN 1"/>
    <property type="match status" value="1"/>
</dbReference>
<name>A0A4Z2BUJ3_9TELE</name>
<reference evidence="2 3" key="1">
    <citation type="submission" date="2019-04" db="EMBL/GenBank/DDBJ databases">
        <title>The sequence and de novo assembly of Takifugu bimaculatus genome using PacBio and Hi-C technologies.</title>
        <authorList>
            <person name="Xu P."/>
            <person name="Liu B."/>
            <person name="Zhou Z."/>
        </authorList>
    </citation>
    <scope>NUCLEOTIDE SEQUENCE [LARGE SCALE GENOMIC DNA]</scope>
    <source>
        <strain evidence="2">TB-2018</strain>
        <tissue evidence="2">Muscle</tissue>
    </source>
</reference>
<dbReference type="Pfam" id="PF14970">
    <property type="entry name" value="TEDC1"/>
    <property type="match status" value="1"/>
</dbReference>
<evidence type="ECO:0000313" key="3">
    <source>
        <dbReference type="Proteomes" id="UP000516260"/>
    </source>
</evidence>
<feature type="domain" description="Tubulin epsilon and delta complex protein 1" evidence="1">
    <location>
        <begin position="107"/>
        <end position="144"/>
    </location>
</feature>